<protein>
    <submittedName>
        <fullName evidence="2">(California timema) hypothetical protein</fullName>
    </submittedName>
</protein>
<gene>
    <name evidence="2" type="ORF">TCMB3V08_LOCUS13089</name>
</gene>
<evidence type="ECO:0000313" key="2">
    <source>
        <dbReference type="EMBL" id="CAD7580556.1"/>
    </source>
</evidence>
<sequence length="87" mass="9392">MKSAILVLVTLVTVVTVWTMSVTCLPPEPDKKCETDTVPLITRTTGHVKDKCPFAGVFIRVVPWGLHANHSTTEVDAVTVSTVSADE</sequence>
<feature type="signal peptide" evidence="1">
    <location>
        <begin position="1"/>
        <end position="19"/>
    </location>
</feature>
<feature type="chain" id="PRO_5030538865" evidence="1">
    <location>
        <begin position="20"/>
        <end position="87"/>
    </location>
</feature>
<keyword evidence="1" id="KW-0732">Signal</keyword>
<dbReference type="EMBL" id="OE201645">
    <property type="protein sequence ID" value="CAD7580556.1"/>
    <property type="molecule type" value="Genomic_DNA"/>
</dbReference>
<evidence type="ECO:0000256" key="1">
    <source>
        <dbReference type="SAM" id="SignalP"/>
    </source>
</evidence>
<organism evidence="2">
    <name type="scientific">Timema californicum</name>
    <name type="common">California timema</name>
    <name type="synonym">Walking stick</name>
    <dbReference type="NCBI Taxonomy" id="61474"/>
    <lineage>
        <taxon>Eukaryota</taxon>
        <taxon>Metazoa</taxon>
        <taxon>Ecdysozoa</taxon>
        <taxon>Arthropoda</taxon>
        <taxon>Hexapoda</taxon>
        <taxon>Insecta</taxon>
        <taxon>Pterygota</taxon>
        <taxon>Neoptera</taxon>
        <taxon>Polyneoptera</taxon>
        <taxon>Phasmatodea</taxon>
        <taxon>Timematodea</taxon>
        <taxon>Timematoidea</taxon>
        <taxon>Timematidae</taxon>
        <taxon>Timema</taxon>
    </lineage>
</organism>
<accession>A0A7R9PF45</accession>
<reference evidence="2" key="1">
    <citation type="submission" date="2020-11" db="EMBL/GenBank/DDBJ databases">
        <authorList>
            <person name="Tran Van P."/>
        </authorList>
    </citation>
    <scope>NUCLEOTIDE SEQUENCE</scope>
</reference>
<dbReference type="AlphaFoldDB" id="A0A7R9PF45"/>
<name>A0A7R9PF45_TIMCA</name>
<proteinExistence type="predicted"/>